<accession>A0A5B9W6V0</accession>
<keyword evidence="3" id="KW-1185">Reference proteome</keyword>
<evidence type="ECO:0000313" key="2">
    <source>
        <dbReference type="EMBL" id="QEH35795.1"/>
    </source>
</evidence>
<evidence type="ECO:0000313" key="3">
    <source>
        <dbReference type="Proteomes" id="UP000324233"/>
    </source>
</evidence>
<sequence precursor="true">MATRWWWFPAVLALALLASLACWPEAGAQPGVTVPGRYQIATFPGRAAQFGLEQNATGCYLLDTATGQLRTLVLDGEGRGSWKEVCGPVR</sequence>
<keyword evidence="1" id="KW-0732">Signal</keyword>
<dbReference type="PROSITE" id="PS51257">
    <property type="entry name" value="PROKAR_LIPOPROTEIN"/>
    <property type="match status" value="1"/>
</dbReference>
<dbReference type="EMBL" id="CP042997">
    <property type="protein sequence ID" value="QEH35795.1"/>
    <property type="molecule type" value="Genomic_DNA"/>
</dbReference>
<feature type="chain" id="PRO_5022954887" evidence="1">
    <location>
        <begin position="29"/>
        <end position="90"/>
    </location>
</feature>
<gene>
    <name evidence="2" type="ORF">OJF2_43520</name>
</gene>
<evidence type="ECO:0000256" key="1">
    <source>
        <dbReference type="SAM" id="SignalP"/>
    </source>
</evidence>
<reference evidence="2 3" key="1">
    <citation type="submission" date="2019-08" db="EMBL/GenBank/DDBJ databases">
        <title>Deep-cultivation of Planctomycetes and their phenomic and genomic characterization uncovers novel biology.</title>
        <authorList>
            <person name="Wiegand S."/>
            <person name="Jogler M."/>
            <person name="Boedeker C."/>
            <person name="Pinto D."/>
            <person name="Vollmers J."/>
            <person name="Rivas-Marin E."/>
            <person name="Kohn T."/>
            <person name="Peeters S.H."/>
            <person name="Heuer A."/>
            <person name="Rast P."/>
            <person name="Oberbeckmann S."/>
            <person name="Bunk B."/>
            <person name="Jeske O."/>
            <person name="Meyerdierks A."/>
            <person name="Storesund J.E."/>
            <person name="Kallscheuer N."/>
            <person name="Luecker S."/>
            <person name="Lage O.M."/>
            <person name="Pohl T."/>
            <person name="Merkel B.J."/>
            <person name="Hornburger P."/>
            <person name="Mueller R.-W."/>
            <person name="Bruemmer F."/>
            <person name="Labrenz M."/>
            <person name="Spormann A.M."/>
            <person name="Op den Camp H."/>
            <person name="Overmann J."/>
            <person name="Amann R."/>
            <person name="Jetten M.S.M."/>
            <person name="Mascher T."/>
            <person name="Medema M.H."/>
            <person name="Devos D.P."/>
            <person name="Kaster A.-K."/>
            <person name="Ovreas L."/>
            <person name="Rohde M."/>
            <person name="Galperin M.Y."/>
            <person name="Jogler C."/>
        </authorList>
    </citation>
    <scope>NUCLEOTIDE SEQUENCE [LARGE SCALE GENOMIC DNA]</scope>
    <source>
        <strain evidence="2 3">OJF2</strain>
    </source>
</reference>
<name>A0A5B9W6V0_9BACT</name>
<dbReference type="AlphaFoldDB" id="A0A5B9W6V0"/>
<feature type="signal peptide" evidence="1">
    <location>
        <begin position="1"/>
        <end position="28"/>
    </location>
</feature>
<dbReference type="Proteomes" id="UP000324233">
    <property type="component" value="Chromosome"/>
</dbReference>
<dbReference type="RefSeq" id="WP_148595545.1">
    <property type="nucleotide sequence ID" value="NZ_CP042997.1"/>
</dbReference>
<dbReference type="KEGG" id="agv:OJF2_43520"/>
<organism evidence="2 3">
    <name type="scientific">Aquisphaera giovannonii</name>
    <dbReference type="NCBI Taxonomy" id="406548"/>
    <lineage>
        <taxon>Bacteria</taxon>
        <taxon>Pseudomonadati</taxon>
        <taxon>Planctomycetota</taxon>
        <taxon>Planctomycetia</taxon>
        <taxon>Isosphaerales</taxon>
        <taxon>Isosphaeraceae</taxon>
        <taxon>Aquisphaera</taxon>
    </lineage>
</organism>
<protein>
    <submittedName>
        <fullName evidence="2">Uncharacterized protein</fullName>
    </submittedName>
</protein>
<proteinExistence type="predicted"/>